<dbReference type="SUPFAM" id="SSF48065">
    <property type="entry name" value="DBL homology domain (DH-domain)"/>
    <property type="match status" value="1"/>
</dbReference>
<evidence type="ECO:0000313" key="5">
    <source>
        <dbReference type="WBParaSite" id="PEQ_0000346501-mRNA-1"/>
    </source>
</evidence>
<evidence type="ECO:0000259" key="3">
    <source>
        <dbReference type="PROSITE" id="PS50010"/>
    </source>
</evidence>
<dbReference type="Pfam" id="PF00621">
    <property type="entry name" value="RhoGEF"/>
    <property type="match status" value="1"/>
</dbReference>
<keyword evidence="4" id="KW-1185">Reference proteome</keyword>
<dbReference type="SUPFAM" id="SSF50729">
    <property type="entry name" value="PH domain-like"/>
    <property type="match status" value="1"/>
</dbReference>
<evidence type="ECO:0000256" key="1">
    <source>
        <dbReference type="ARBA" id="ARBA00022658"/>
    </source>
</evidence>
<dbReference type="WBParaSite" id="PEQ_0000346501-mRNA-1">
    <property type="protein sequence ID" value="PEQ_0000346501-mRNA-1"/>
    <property type="gene ID" value="PEQ_0000346501"/>
</dbReference>
<dbReference type="InterPro" id="IPR051336">
    <property type="entry name" value="RhoGEF_Guanine_NuclExch_SF"/>
</dbReference>
<dbReference type="AlphaFoldDB" id="A0A914RNJ5"/>
<dbReference type="PANTHER" id="PTHR22826">
    <property type="entry name" value="RHO GUANINE EXCHANGE FACTOR-RELATED"/>
    <property type="match status" value="1"/>
</dbReference>
<proteinExistence type="predicted"/>
<dbReference type="GO" id="GO:0007411">
    <property type="term" value="P:axon guidance"/>
    <property type="evidence" value="ECO:0007669"/>
    <property type="project" value="TreeGrafter"/>
</dbReference>
<organism evidence="4 5">
    <name type="scientific">Parascaris equorum</name>
    <name type="common">Equine roundworm</name>
    <dbReference type="NCBI Taxonomy" id="6256"/>
    <lineage>
        <taxon>Eukaryota</taxon>
        <taxon>Metazoa</taxon>
        <taxon>Ecdysozoa</taxon>
        <taxon>Nematoda</taxon>
        <taxon>Chromadorea</taxon>
        <taxon>Rhabditida</taxon>
        <taxon>Spirurina</taxon>
        <taxon>Ascaridomorpha</taxon>
        <taxon>Ascaridoidea</taxon>
        <taxon>Ascarididae</taxon>
        <taxon>Parascaris</taxon>
    </lineage>
</organism>
<dbReference type="Gene3D" id="1.20.900.10">
    <property type="entry name" value="Dbl homology (DH) domain"/>
    <property type="match status" value="1"/>
</dbReference>
<dbReference type="PROSITE" id="PS50010">
    <property type="entry name" value="DH_2"/>
    <property type="match status" value="1"/>
</dbReference>
<dbReference type="InterPro" id="IPR000219">
    <property type="entry name" value="DH_dom"/>
</dbReference>
<keyword evidence="2" id="KW-1133">Transmembrane helix</keyword>
<dbReference type="InterPro" id="IPR011993">
    <property type="entry name" value="PH-like_dom_sf"/>
</dbReference>
<feature type="domain" description="DH" evidence="3">
    <location>
        <begin position="1"/>
        <end position="120"/>
    </location>
</feature>
<keyword evidence="2" id="KW-0812">Transmembrane</keyword>
<dbReference type="InterPro" id="IPR035899">
    <property type="entry name" value="DBL_dom_sf"/>
</dbReference>
<protein>
    <submittedName>
        <fullName evidence="5">DH domain-containing protein</fullName>
    </submittedName>
</protein>
<evidence type="ECO:0000313" key="4">
    <source>
        <dbReference type="Proteomes" id="UP000887564"/>
    </source>
</evidence>
<keyword evidence="1" id="KW-0344">Guanine-nucleotide releasing factor</keyword>
<dbReference type="PANTHER" id="PTHR22826:SF106">
    <property type="entry name" value="TRIO, ISOFORM A"/>
    <property type="match status" value="1"/>
</dbReference>
<accession>A0A914RNJ5</accession>
<dbReference type="GO" id="GO:0005737">
    <property type="term" value="C:cytoplasm"/>
    <property type="evidence" value="ECO:0007669"/>
    <property type="project" value="TreeGrafter"/>
</dbReference>
<keyword evidence="2" id="KW-0472">Membrane</keyword>
<reference evidence="5" key="1">
    <citation type="submission" date="2022-11" db="UniProtKB">
        <authorList>
            <consortium name="WormBaseParasite"/>
        </authorList>
    </citation>
    <scope>IDENTIFICATION</scope>
</reference>
<evidence type="ECO:0000256" key="2">
    <source>
        <dbReference type="SAM" id="Phobius"/>
    </source>
</evidence>
<name>A0A914RNJ5_PAREQ</name>
<feature type="transmembrane region" description="Helical" evidence="2">
    <location>
        <begin position="185"/>
        <end position="205"/>
    </location>
</feature>
<dbReference type="Gene3D" id="2.30.29.30">
    <property type="entry name" value="Pleckstrin-homology domain (PH domain)/Phosphotyrosine-binding domain (PTB)"/>
    <property type="match status" value="1"/>
</dbReference>
<dbReference type="GO" id="GO:0019898">
    <property type="term" value="C:extrinsic component of membrane"/>
    <property type="evidence" value="ECO:0007669"/>
    <property type="project" value="TreeGrafter"/>
</dbReference>
<dbReference type="Proteomes" id="UP000887564">
    <property type="component" value="Unplaced"/>
</dbReference>
<dbReference type="GO" id="GO:0005085">
    <property type="term" value="F:guanyl-nucleotide exchange factor activity"/>
    <property type="evidence" value="ECO:0007669"/>
    <property type="project" value="UniProtKB-KW"/>
</dbReference>
<sequence length="213" mass="24951">MRVFLPELIKYENDPEDVGYCFIFSVEILNSLYTEYCVNMEQNNYLITLPEAVQFFSEIREKNSLEHNQNLQSFIIKPVQRITRYRLMLEQLVKNCKNNVEEIKEAYDVVVSVPRRANDLMHLGNFDGYKLAEINVCEHVEGDPSKFALRQGSVPSNELRTELRAANEQCKVHWVKKIRELMQGLMTANLGMLYVMIASFSMLFLHCRRNESK</sequence>